<dbReference type="InterPro" id="IPR011009">
    <property type="entry name" value="Kinase-like_dom_sf"/>
</dbReference>
<dbReference type="AlphaFoldDB" id="A0A022KUL6"/>
<organism evidence="4 5">
    <name type="scientific">Brachybacterium muris UCD-AY4</name>
    <dbReference type="NCBI Taxonomy" id="1249481"/>
    <lineage>
        <taxon>Bacteria</taxon>
        <taxon>Bacillati</taxon>
        <taxon>Actinomycetota</taxon>
        <taxon>Actinomycetes</taxon>
        <taxon>Micrococcales</taxon>
        <taxon>Dermabacteraceae</taxon>
        <taxon>Brachybacterium</taxon>
    </lineage>
</organism>
<keyword evidence="4" id="KW-0808">Transferase</keyword>
<keyword evidence="5" id="KW-1185">Reference proteome</keyword>
<dbReference type="Proteomes" id="UP000019754">
    <property type="component" value="Unassembled WGS sequence"/>
</dbReference>
<evidence type="ECO:0000256" key="1">
    <source>
        <dbReference type="ARBA" id="ARBA00009670"/>
    </source>
</evidence>
<dbReference type="InterPro" id="IPR050154">
    <property type="entry name" value="UbiB_kinase"/>
</dbReference>
<dbReference type="GO" id="GO:0016301">
    <property type="term" value="F:kinase activity"/>
    <property type="evidence" value="ECO:0007669"/>
    <property type="project" value="UniProtKB-KW"/>
</dbReference>
<reference evidence="4 5" key="1">
    <citation type="journal article" date="2013" name="Genome Announc.">
        <title>Draft genome sequence of an Actinobacterium, Brachybacterium muris strain UCD-AY4.</title>
        <authorList>
            <person name="Lo J.R."/>
            <person name="Lang J.M."/>
            <person name="Darling A.E."/>
            <person name="Eisen J.A."/>
            <person name="Coil D.A."/>
        </authorList>
    </citation>
    <scope>NUCLEOTIDE SEQUENCE [LARGE SCALE GENOMIC DNA]</scope>
    <source>
        <strain evidence="4 5">UCD-AY4</strain>
    </source>
</reference>
<dbReference type="InterPro" id="IPR004147">
    <property type="entry name" value="ABC1_dom"/>
</dbReference>
<accession>A0A022KUL6</accession>
<keyword evidence="2" id="KW-1133">Transmembrane helix</keyword>
<sequence>MPSVTARYRRIAEVLVRNGMSALADQIGLREHMTGLVYRHLSGDASGPVPGPTRLRRALEELGPTFVKLGQMLSTRRDMLPLEYTAELEKLQTSTSPVTYAQIAETIRRELGADPHELYDEFDETPLASASIGQAHRARLKDGTAVIVKVRKPGAAEMIHSDLDLMKSLAALASREWSLARDADIESVVASFDKMMRRELDYRTEAANARRLRRNLAEDRTVHIPRVYDELTTSGVLTEQFVTGMRITDAAALDAARINRRKVAHDATDSLLRMVLVDGFFHADPHPGNMFVESDGTIWLIDFGMVGTLTPEVREHLLWLAVALGRQDEDAVASALLQLAPPRRGVDRRRLTRDVSELVDLITEKPLGEISVAAVVERITALLRRHRLQLPADVSSLLRMLVLTESSAIALDPDFRVATVLEEVLPIAIGELLSPDALARRMGSASRTALRLGSELPQRALRLLDDYETRGVDVHIDAADLDKVITRMENTADRLIVGMTMSALLVGISTVLASQPSAVGRMRDPLLIGAGGTTALMGMLLAAGAGPVRTAGRFVRRNLRGS</sequence>
<evidence type="ECO:0000313" key="5">
    <source>
        <dbReference type="Proteomes" id="UP000019754"/>
    </source>
</evidence>
<evidence type="ECO:0000259" key="3">
    <source>
        <dbReference type="Pfam" id="PF03109"/>
    </source>
</evidence>
<feature type="transmembrane region" description="Helical" evidence="2">
    <location>
        <begin position="526"/>
        <end position="548"/>
    </location>
</feature>
<comment type="similarity">
    <text evidence="1">Belongs to the protein kinase superfamily. ADCK protein kinase family.</text>
</comment>
<dbReference type="RefSeq" id="WP_190271833.1">
    <property type="nucleotide sequence ID" value="NZ_AORC01000018.1"/>
</dbReference>
<name>A0A022KUL6_9MICO</name>
<dbReference type="PANTHER" id="PTHR10566:SF113">
    <property type="entry name" value="PROTEIN ACTIVITY OF BC1 COMPLEX KINASE 7, CHLOROPLASTIC"/>
    <property type="match status" value="1"/>
</dbReference>
<comment type="caution">
    <text evidence="4">The sequence shown here is derived from an EMBL/GenBank/DDBJ whole genome shotgun (WGS) entry which is preliminary data.</text>
</comment>
<keyword evidence="2" id="KW-0472">Membrane</keyword>
<dbReference type="EMBL" id="AORC01000018">
    <property type="protein sequence ID" value="EYT48124.1"/>
    <property type="molecule type" value="Genomic_DNA"/>
</dbReference>
<dbReference type="CDD" id="cd05121">
    <property type="entry name" value="ABC1_ADCK3-like"/>
    <property type="match status" value="1"/>
</dbReference>
<protein>
    <submittedName>
        <fullName evidence="4">Protein kinase</fullName>
    </submittedName>
</protein>
<dbReference type="STRING" id="1249481.D641_0113135"/>
<evidence type="ECO:0000313" key="4">
    <source>
        <dbReference type="EMBL" id="EYT48124.1"/>
    </source>
</evidence>
<dbReference type="HOGENOM" id="CLU_006533_0_2_11"/>
<evidence type="ECO:0000256" key="2">
    <source>
        <dbReference type="SAM" id="Phobius"/>
    </source>
</evidence>
<feature type="domain" description="ABC1 atypical kinase-like" evidence="3">
    <location>
        <begin position="90"/>
        <end position="334"/>
    </location>
</feature>
<feature type="transmembrane region" description="Helical" evidence="2">
    <location>
        <begin position="495"/>
        <end position="514"/>
    </location>
</feature>
<dbReference type="Pfam" id="PF03109">
    <property type="entry name" value="ABC1"/>
    <property type="match status" value="1"/>
</dbReference>
<gene>
    <name evidence="4" type="ORF">D641_0113135</name>
</gene>
<keyword evidence="2" id="KW-0812">Transmembrane</keyword>
<proteinExistence type="inferred from homology"/>
<dbReference type="SUPFAM" id="SSF56112">
    <property type="entry name" value="Protein kinase-like (PK-like)"/>
    <property type="match status" value="1"/>
</dbReference>
<keyword evidence="4" id="KW-0418">Kinase</keyword>
<dbReference type="PANTHER" id="PTHR10566">
    <property type="entry name" value="CHAPERONE-ACTIVITY OF BC1 COMPLEX CABC1 -RELATED"/>
    <property type="match status" value="1"/>
</dbReference>